<dbReference type="OrthoDB" id="777898at2759"/>
<protein>
    <submittedName>
        <fullName evidence="2">Uncharacterized protein</fullName>
    </submittedName>
</protein>
<gene>
    <name evidence="2" type="ORF">Taro_024197</name>
</gene>
<keyword evidence="3" id="KW-1185">Reference proteome</keyword>
<dbReference type="InterPro" id="IPR025322">
    <property type="entry name" value="PADRE_dom"/>
</dbReference>
<dbReference type="Proteomes" id="UP000652761">
    <property type="component" value="Unassembled WGS sequence"/>
</dbReference>
<proteinExistence type="predicted"/>
<comment type="caution">
    <text evidence="2">The sequence shown here is derived from an EMBL/GenBank/DDBJ whole genome shotgun (WGS) entry which is preliminary data.</text>
</comment>
<feature type="compositionally biased region" description="Gly residues" evidence="1">
    <location>
        <begin position="159"/>
        <end position="174"/>
    </location>
</feature>
<dbReference type="EMBL" id="NMUH01001357">
    <property type="protein sequence ID" value="MQL91582.1"/>
    <property type="molecule type" value="Genomic_DNA"/>
</dbReference>
<feature type="compositionally biased region" description="Basic residues" evidence="1">
    <location>
        <begin position="107"/>
        <end position="119"/>
    </location>
</feature>
<accession>A0A843UZN5</accession>
<dbReference type="PANTHER" id="PTHR33052">
    <property type="entry name" value="DUF4228 DOMAIN PROTEIN-RELATED"/>
    <property type="match status" value="1"/>
</dbReference>
<name>A0A843UZN5_COLES</name>
<dbReference type="AlphaFoldDB" id="A0A843UZN5"/>
<evidence type="ECO:0000313" key="2">
    <source>
        <dbReference type="EMBL" id="MQL91582.1"/>
    </source>
</evidence>
<organism evidence="2 3">
    <name type="scientific">Colocasia esculenta</name>
    <name type="common">Wild taro</name>
    <name type="synonym">Arum esculentum</name>
    <dbReference type="NCBI Taxonomy" id="4460"/>
    <lineage>
        <taxon>Eukaryota</taxon>
        <taxon>Viridiplantae</taxon>
        <taxon>Streptophyta</taxon>
        <taxon>Embryophyta</taxon>
        <taxon>Tracheophyta</taxon>
        <taxon>Spermatophyta</taxon>
        <taxon>Magnoliopsida</taxon>
        <taxon>Liliopsida</taxon>
        <taxon>Araceae</taxon>
        <taxon>Aroideae</taxon>
        <taxon>Colocasieae</taxon>
        <taxon>Colocasia</taxon>
    </lineage>
</organism>
<dbReference type="Pfam" id="PF14009">
    <property type="entry name" value="PADRE"/>
    <property type="match status" value="1"/>
</dbReference>
<sequence>MRLLMGYFSCVAGSSTSQDRAAAAVVVVDWEGNLVRHGAPATVAELMLEAPGHLVASAEEAGRTRRALAMRADEPLWPGGVYFLLPAGRAGSRLPDQQMAAIDRARREGKRRGGRKSRRPASGGRAFPGVMACEEEEEKDEEEGKWKGGDTQPLFSGTSGDGGFPGFRGLGGGSRPWRPGQLEEISKKPVDDESITEEMQLEKELEELYNQEDLYWK</sequence>
<reference evidence="2" key="1">
    <citation type="submission" date="2017-07" db="EMBL/GenBank/DDBJ databases">
        <title>Taro Niue Genome Assembly and Annotation.</title>
        <authorList>
            <person name="Atibalentja N."/>
            <person name="Keating K."/>
            <person name="Fields C.J."/>
        </authorList>
    </citation>
    <scope>NUCLEOTIDE SEQUENCE</scope>
    <source>
        <strain evidence="2">Niue_2</strain>
        <tissue evidence="2">Leaf</tissue>
    </source>
</reference>
<evidence type="ECO:0000256" key="1">
    <source>
        <dbReference type="SAM" id="MobiDB-lite"/>
    </source>
</evidence>
<feature type="region of interest" description="Disordered" evidence="1">
    <location>
        <begin position="103"/>
        <end position="195"/>
    </location>
</feature>
<evidence type="ECO:0000313" key="3">
    <source>
        <dbReference type="Proteomes" id="UP000652761"/>
    </source>
</evidence>